<dbReference type="EMBL" id="BAAAPB010000001">
    <property type="protein sequence ID" value="GAA1952989.1"/>
    <property type="molecule type" value="Genomic_DNA"/>
</dbReference>
<evidence type="ECO:0000313" key="3">
    <source>
        <dbReference type="Proteomes" id="UP001500571"/>
    </source>
</evidence>
<organism evidence="2 3">
    <name type="scientific">Nocardioides panacihumi</name>
    <dbReference type="NCBI Taxonomy" id="400774"/>
    <lineage>
        <taxon>Bacteria</taxon>
        <taxon>Bacillati</taxon>
        <taxon>Actinomycetota</taxon>
        <taxon>Actinomycetes</taxon>
        <taxon>Propionibacteriales</taxon>
        <taxon>Nocardioidaceae</taxon>
        <taxon>Nocardioides</taxon>
    </lineage>
</organism>
<comment type="caution">
    <text evidence="2">The sequence shown here is derived from an EMBL/GenBank/DDBJ whole genome shotgun (WGS) entry which is preliminary data.</text>
</comment>
<gene>
    <name evidence="2" type="ORF">GCM10009798_10230</name>
</gene>
<keyword evidence="3" id="KW-1185">Reference proteome</keyword>
<evidence type="ECO:0000313" key="2">
    <source>
        <dbReference type="EMBL" id="GAA1952989.1"/>
    </source>
</evidence>
<evidence type="ECO:0000256" key="1">
    <source>
        <dbReference type="SAM" id="MobiDB-lite"/>
    </source>
</evidence>
<proteinExistence type="predicted"/>
<name>A0ABN2QJ91_9ACTN</name>
<reference evidence="2 3" key="1">
    <citation type="journal article" date="2019" name="Int. J. Syst. Evol. Microbiol.">
        <title>The Global Catalogue of Microorganisms (GCM) 10K type strain sequencing project: providing services to taxonomists for standard genome sequencing and annotation.</title>
        <authorList>
            <consortium name="The Broad Institute Genomics Platform"/>
            <consortium name="The Broad Institute Genome Sequencing Center for Infectious Disease"/>
            <person name="Wu L."/>
            <person name="Ma J."/>
        </authorList>
    </citation>
    <scope>NUCLEOTIDE SEQUENCE [LARGE SCALE GENOMIC DNA]</scope>
    <source>
        <strain evidence="2 3">JCM 15309</strain>
    </source>
</reference>
<dbReference type="RefSeq" id="WP_344043075.1">
    <property type="nucleotide sequence ID" value="NZ_BAAAPB010000001.1"/>
</dbReference>
<dbReference type="Proteomes" id="UP001500571">
    <property type="component" value="Unassembled WGS sequence"/>
</dbReference>
<sequence length="59" mass="6637">MENPTTTDRDSELDGVSTQRSSLKSRHASALAKLMIEREDLRGTHAFADFIDDSLRWSA</sequence>
<protein>
    <submittedName>
        <fullName evidence="2">Uncharacterized protein</fullName>
    </submittedName>
</protein>
<accession>A0ABN2QJ91</accession>
<feature type="region of interest" description="Disordered" evidence="1">
    <location>
        <begin position="1"/>
        <end position="28"/>
    </location>
</feature>